<accession>A0A2T7UM85</accession>
<proteinExistence type="predicted"/>
<dbReference type="Gene3D" id="3.10.50.30">
    <property type="entry name" value="Transcription elongation factor, GreA/GreB, C-terminal domain"/>
    <property type="match status" value="1"/>
</dbReference>
<dbReference type="NCBIfam" id="NF004396">
    <property type="entry name" value="PRK05753.1"/>
    <property type="match status" value="1"/>
</dbReference>
<evidence type="ECO:0000259" key="2">
    <source>
        <dbReference type="Pfam" id="PF14760"/>
    </source>
</evidence>
<dbReference type="AlphaFoldDB" id="A0A2T7UM85"/>
<dbReference type="GO" id="GO:0032784">
    <property type="term" value="P:regulation of DNA-templated transcription elongation"/>
    <property type="evidence" value="ECO:0007669"/>
    <property type="project" value="InterPro"/>
</dbReference>
<dbReference type="InterPro" id="IPR023459">
    <property type="entry name" value="Tscrpt_elong_fac_GreA/B_fam"/>
</dbReference>
<feature type="domain" description="Regulator of nucleoside diphosphate kinase N-terminal" evidence="2">
    <location>
        <begin position="16"/>
        <end position="56"/>
    </location>
</feature>
<dbReference type="PANTHER" id="PTHR30437">
    <property type="entry name" value="TRANSCRIPTION ELONGATION FACTOR GREA"/>
    <property type="match status" value="1"/>
</dbReference>
<keyword evidence="3" id="KW-0418">Kinase</keyword>
<dbReference type="Pfam" id="PF01272">
    <property type="entry name" value="GreA_GreB"/>
    <property type="match status" value="1"/>
</dbReference>
<keyword evidence="3" id="KW-0808">Transferase</keyword>
<gene>
    <name evidence="3" type="ORF">DDE23_19535</name>
</gene>
<dbReference type="GO" id="GO:0070063">
    <property type="term" value="F:RNA polymerase binding"/>
    <property type="evidence" value="ECO:0007669"/>
    <property type="project" value="InterPro"/>
</dbReference>
<dbReference type="GO" id="GO:0016301">
    <property type="term" value="F:kinase activity"/>
    <property type="evidence" value="ECO:0007669"/>
    <property type="project" value="UniProtKB-KW"/>
</dbReference>
<dbReference type="Pfam" id="PF14760">
    <property type="entry name" value="Rnk_N"/>
    <property type="match status" value="1"/>
</dbReference>
<dbReference type="OrthoDB" id="192847at2"/>
<sequence length="143" mass="15656">MSTTAQAVKSSAKKNPRIVISEESLAHLEGLADGMLRRHPALADRLYEEIGRARIVAADKMPKDVVGMGSTVVFRDENTGQEKTVTLVYPEEADIARMRVSVTTPIGVALLGLAEGASFYWDTRDNERRMLTILSVTQPDPEG</sequence>
<reference evidence="3 4" key="1">
    <citation type="journal article" date="2011" name="Syst. Appl. Microbiol.">
        <title>Defluviimonas denitrificans gen. nov., sp. nov., and Pararhodobacter aggregans gen. nov., sp. nov., non-phototrophic Rhodobacteraceae from the biofilter of a marine aquaculture.</title>
        <authorList>
            <person name="Foesel B.U."/>
            <person name="Drake H.L."/>
            <person name="Schramm A."/>
        </authorList>
    </citation>
    <scope>NUCLEOTIDE SEQUENCE [LARGE SCALE GENOMIC DNA]</scope>
    <source>
        <strain evidence="3 4">D1-19</strain>
    </source>
</reference>
<protein>
    <submittedName>
        <fullName evidence="3">Nucleoside diphosphate kinase regulator</fullName>
    </submittedName>
</protein>
<dbReference type="GO" id="GO:0003677">
    <property type="term" value="F:DNA binding"/>
    <property type="evidence" value="ECO:0007669"/>
    <property type="project" value="InterPro"/>
</dbReference>
<organism evidence="3 4">
    <name type="scientific">Pararhodobacter aggregans</name>
    <dbReference type="NCBI Taxonomy" id="404875"/>
    <lineage>
        <taxon>Bacteria</taxon>
        <taxon>Pseudomonadati</taxon>
        <taxon>Pseudomonadota</taxon>
        <taxon>Alphaproteobacteria</taxon>
        <taxon>Rhodobacterales</taxon>
        <taxon>Paracoccaceae</taxon>
        <taxon>Pararhodobacter</taxon>
    </lineage>
</organism>
<dbReference type="GO" id="GO:0006354">
    <property type="term" value="P:DNA-templated transcription elongation"/>
    <property type="evidence" value="ECO:0007669"/>
    <property type="project" value="TreeGrafter"/>
</dbReference>
<dbReference type="EMBL" id="QDDR01000012">
    <property type="protein sequence ID" value="PVE45813.1"/>
    <property type="molecule type" value="Genomic_DNA"/>
</dbReference>
<evidence type="ECO:0000313" key="3">
    <source>
        <dbReference type="EMBL" id="PVE45813.1"/>
    </source>
</evidence>
<comment type="caution">
    <text evidence="3">The sequence shown here is derived from an EMBL/GenBank/DDBJ whole genome shotgun (WGS) entry which is preliminary data.</text>
</comment>
<dbReference type="SUPFAM" id="SSF54534">
    <property type="entry name" value="FKBP-like"/>
    <property type="match status" value="1"/>
</dbReference>
<evidence type="ECO:0000259" key="1">
    <source>
        <dbReference type="Pfam" id="PF01272"/>
    </source>
</evidence>
<dbReference type="PANTHER" id="PTHR30437:SF5">
    <property type="entry name" value="REGULATOR OF NUCLEOSIDE DIPHOSPHATE KINASE"/>
    <property type="match status" value="1"/>
</dbReference>
<feature type="domain" description="Transcription elongation factor GreA/GreB C-terminal" evidence="1">
    <location>
        <begin position="62"/>
        <end position="137"/>
    </location>
</feature>
<evidence type="ECO:0000313" key="4">
    <source>
        <dbReference type="Proteomes" id="UP000244810"/>
    </source>
</evidence>
<dbReference type="Proteomes" id="UP000244810">
    <property type="component" value="Unassembled WGS sequence"/>
</dbReference>
<name>A0A2T7UM85_9RHOB</name>
<dbReference type="InterPro" id="IPR036953">
    <property type="entry name" value="GreA/GreB_C_sf"/>
</dbReference>
<dbReference type="InterPro" id="IPR029462">
    <property type="entry name" value="Rnk_N"/>
</dbReference>
<keyword evidence="4" id="KW-1185">Reference proteome</keyword>
<dbReference type="InterPro" id="IPR001437">
    <property type="entry name" value="Tscrpt_elong_fac_GreA/B_C"/>
</dbReference>